<name>A0A517Q9Y2_9PLAN</name>
<reference evidence="2 3" key="1">
    <citation type="submission" date="2019-03" db="EMBL/GenBank/DDBJ databases">
        <title>Deep-cultivation of Planctomycetes and their phenomic and genomic characterization uncovers novel biology.</title>
        <authorList>
            <person name="Wiegand S."/>
            <person name="Jogler M."/>
            <person name="Boedeker C."/>
            <person name="Pinto D."/>
            <person name="Vollmers J."/>
            <person name="Rivas-Marin E."/>
            <person name="Kohn T."/>
            <person name="Peeters S.H."/>
            <person name="Heuer A."/>
            <person name="Rast P."/>
            <person name="Oberbeckmann S."/>
            <person name="Bunk B."/>
            <person name="Jeske O."/>
            <person name="Meyerdierks A."/>
            <person name="Storesund J.E."/>
            <person name="Kallscheuer N."/>
            <person name="Luecker S."/>
            <person name="Lage O.M."/>
            <person name="Pohl T."/>
            <person name="Merkel B.J."/>
            <person name="Hornburger P."/>
            <person name="Mueller R.-W."/>
            <person name="Bruemmer F."/>
            <person name="Labrenz M."/>
            <person name="Spormann A.M."/>
            <person name="Op den Camp H."/>
            <person name="Overmann J."/>
            <person name="Amann R."/>
            <person name="Jetten M.S.M."/>
            <person name="Mascher T."/>
            <person name="Medema M.H."/>
            <person name="Devos D.P."/>
            <person name="Kaster A.-K."/>
            <person name="Ovreas L."/>
            <person name="Rohde M."/>
            <person name="Galperin M.Y."/>
            <person name="Jogler C."/>
        </authorList>
    </citation>
    <scope>NUCLEOTIDE SEQUENCE [LARGE SCALE GENOMIC DNA]</scope>
    <source>
        <strain evidence="2 3">Enr10</strain>
    </source>
</reference>
<keyword evidence="1" id="KW-0812">Transmembrane</keyword>
<proteinExistence type="predicted"/>
<keyword evidence="3" id="KW-1185">Reference proteome</keyword>
<evidence type="ECO:0000313" key="2">
    <source>
        <dbReference type="EMBL" id="QDT28436.1"/>
    </source>
</evidence>
<feature type="transmembrane region" description="Helical" evidence="1">
    <location>
        <begin position="31"/>
        <end position="49"/>
    </location>
</feature>
<feature type="transmembrane region" description="Helical" evidence="1">
    <location>
        <begin position="263"/>
        <end position="283"/>
    </location>
</feature>
<dbReference type="AlphaFoldDB" id="A0A517Q9Y2"/>
<keyword evidence="1" id="KW-0472">Membrane</keyword>
<gene>
    <name evidence="2" type="ORF">Enr10x_37780</name>
</gene>
<sequence length="346" mass="39860">MIERPEDIHNLSGLSQIDQVIQPPKTVRTEGILNLIFFTVIFFGFGFLITLGECAQSRVRLWLLAGGCWLLTAAISIWGILVWKYVSITFQRGKLILQGVFTRREMKLSEIEVVRWKPGAHSQIQIRTANTIGTINLHNYDKEDQLWLIHCFHAHFPEHYQENWPLFCLKIALPLKTGDHKTPVPPNSDAFLHTRRRWDRLIIIMTLITALTGILTAWHLQEPKYLLLPLFPLCCWFVRYTVPREGVSIPLNEHQDFTGLSRFLALWSVAWVMIYLLFRLALIPTPGNLGAGWPITVIWIAGLYGKFFQFERRQHQRDMEKAKTAVQEWDAGSAELAPHNQEGAAS</sequence>
<keyword evidence="1" id="KW-1133">Transmembrane helix</keyword>
<feature type="transmembrane region" description="Helical" evidence="1">
    <location>
        <begin position="289"/>
        <end position="307"/>
    </location>
</feature>
<evidence type="ECO:0000256" key="1">
    <source>
        <dbReference type="SAM" id="Phobius"/>
    </source>
</evidence>
<feature type="transmembrane region" description="Helical" evidence="1">
    <location>
        <begin position="226"/>
        <end position="242"/>
    </location>
</feature>
<protein>
    <submittedName>
        <fullName evidence="2">Uncharacterized protein</fullName>
    </submittedName>
</protein>
<evidence type="ECO:0000313" key="3">
    <source>
        <dbReference type="Proteomes" id="UP000315647"/>
    </source>
</evidence>
<feature type="transmembrane region" description="Helical" evidence="1">
    <location>
        <begin position="61"/>
        <end position="86"/>
    </location>
</feature>
<dbReference type="EMBL" id="CP037421">
    <property type="protein sequence ID" value="QDT28436.1"/>
    <property type="molecule type" value="Genomic_DNA"/>
</dbReference>
<organism evidence="2 3">
    <name type="scientific">Gimesia panareensis</name>
    <dbReference type="NCBI Taxonomy" id="2527978"/>
    <lineage>
        <taxon>Bacteria</taxon>
        <taxon>Pseudomonadati</taxon>
        <taxon>Planctomycetota</taxon>
        <taxon>Planctomycetia</taxon>
        <taxon>Planctomycetales</taxon>
        <taxon>Planctomycetaceae</taxon>
        <taxon>Gimesia</taxon>
    </lineage>
</organism>
<dbReference type="Proteomes" id="UP000315647">
    <property type="component" value="Chromosome"/>
</dbReference>
<accession>A0A517Q9Y2</accession>
<feature type="transmembrane region" description="Helical" evidence="1">
    <location>
        <begin position="201"/>
        <end position="220"/>
    </location>
</feature>